<reference evidence="2" key="1">
    <citation type="submission" date="2021-01" db="EMBL/GenBank/DDBJ databases">
        <title>Modified the classification status of verrucomicrobia.</title>
        <authorList>
            <person name="Feng X."/>
        </authorList>
    </citation>
    <scope>NUCLEOTIDE SEQUENCE</scope>
    <source>
        <strain evidence="2">_KCTC 22039</strain>
    </source>
</reference>
<keyword evidence="3" id="KW-1185">Reference proteome</keyword>
<dbReference type="Proteomes" id="UP000624703">
    <property type="component" value="Unassembled WGS sequence"/>
</dbReference>
<evidence type="ECO:0000313" key="2">
    <source>
        <dbReference type="EMBL" id="MBK1792157.1"/>
    </source>
</evidence>
<name>A0A8J7MG25_9BACT</name>
<protein>
    <recommendedName>
        <fullName evidence="4">TonB protein C-terminal</fullName>
    </recommendedName>
</protein>
<keyword evidence="1" id="KW-0732">Signal</keyword>
<sequence>MKTPLLITLLSAALCSLACAQTLLLESTEGKTMQAKLLEFSDGKAKLQRQPDKKVFTTSIDIFNESSQKKIKKQAEVLAKQYPRLDLSVVVSKRRKTEGSSWYMKTMECSVTAKIKNTDRRDSPACHCNILLFGQDQRHSNKLEVLTNQEFKLAPKIGRTEEYTSKPVYTRYDSDSNGYGNVGGSKYLGYIFIVSDVDGNVIDYKIMSSVLEKPINFNPSLLDKLKKTAAKTYLNKELEKYESPY</sequence>
<evidence type="ECO:0000256" key="1">
    <source>
        <dbReference type="SAM" id="SignalP"/>
    </source>
</evidence>
<evidence type="ECO:0000313" key="3">
    <source>
        <dbReference type="Proteomes" id="UP000624703"/>
    </source>
</evidence>
<proteinExistence type="predicted"/>
<organism evidence="2 3">
    <name type="scientific">Persicirhabdus sediminis</name>
    <dbReference type="NCBI Taxonomy" id="454144"/>
    <lineage>
        <taxon>Bacteria</taxon>
        <taxon>Pseudomonadati</taxon>
        <taxon>Verrucomicrobiota</taxon>
        <taxon>Verrucomicrobiia</taxon>
        <taxon>Verrucomicrobiales</taxon>
        <taxon>Verrucomicrobiaceae</taxon>
        <taxon>Persicirhabdus</taxon>
    </lineage>
</organism>
<evidence type="ECO:0008006" key="4">
    <source>
        <dbReference type="Google" id="ProtNLM"/>
    </source>
</evidence>
<comment type="caution">
    <text evidence="2">The sequence shown here is derived from an EMBL/GenBank/DDBJ whole genome shotgun (WGS) entry which is preliminary data.</text>
</comment>
<feature type="signal peptide" evidence="1">
    <location>
        <begin position="1"/>
        <end position="20"/>
    </location>
</feature>
<dbReference type="EMBL" id="JAENIM010000043">
    <property type="protein sequence ID" value="MBK1792157.1"/>
    <property type="molecule type" value="Genomic_DNA"/>
</dbReference>
<gene>
    <name evidence="2" type="ORF">JIN82_13425</name>
</gene>
<accession>A0A8J7MG25</accession>
<dbReference type="AlphaFoldDB" id="A0A8J7MG25"/>
<feature type="chain" id="PRO_5035300674" description="TonB protein C-terminal" evidence="1">
    <location>
        <begin position="21"/>
        <end position="245"/>
    </location>
</feature>
<dbReference type="RefSeq" id="WP_200312170.1">
    <property type="nucleotide sequence ID" value="NZ_JAENIM010000043.1"/>
</dbReference>